<organism evidence="1 2">
    <name type="scientific">Candidatus Nomurabacteria bacterium GW2011_GWA1_46_11</name>
    <dbReference type="NCBI Taxonomy" id="1618732"/>
    <lineage>
        <taxon>Bacteria</taxon>
        <taxon>Candidatus Nomuraibacteriota</taxon>
    </lineage>
</organism>
<dbReference type="Proteomes" id="UP000034107">
    <property type="component" value="Unassembled WGS sequence"/>
</dbReference>
<evidence type="ECO:0000313" key="2">
    <source>
        <dbReference type="Proteomes" id="UP000034107"/>
    </source>
</evidence>
<evidence type="ECO:0000313" key="1">
    <source>
        <dbReference type="EMBL" id="KKU22380.1"/>
    </source>
</evidence>
<protein>
    <submittedName>
        <fullName evidence="1">Uncharacterized protein</fullName>
    </submittedName>
</protein>
<gene>
    <name evidence="1" type="ORF">UX31_C0003G0046</name>
</gene>
<proteinExistence type="predicted"/>
<sequence>MAGSNTLVEQTQFHVAGLLSDTRKIGDEAAFSILGLMLTAREFGNLRATLQDWDHRKGVTQQIDGDPETAEKALRQMGAFYQLAGREDIHLPDEQMAARATTLQKIQQTLAGFAYRRDHGLSGVSEQVTAIRTKLTSGDIGGASTALAELANQPDAQSSVQMLKEEYAAIMDLQEGGQMADWEKLAALVYKLPGQFEGADISKCATLLDQLKAYEDNAAALETLAEIQGETYWLNKMIKIIPKYRRDFKYEILSQVDAAARELDPHNSDVQSEQIELNRTSADKPLAARIKASLEILYREAGISPDQREQIIQNSESYSEQLPKDPNRASLAVFHHPLSRLQELSDQVDSTRRALVRLERFAQVLPVAIQAEQFLAGQRGLETNENIAG</sequence>
<reference evidence="1 2" key="1">
    <citation type="journal article" date="2015" name="Nature">
        <title>rRNA introns, odd ribosomes, and small enigmatic genomes across a large radiation of phyla.</title>
        <authorList>
            <person name="Brown C.T."/>
            <person name="Hug L.A."/>
            <person name="Thomas B.C."/>
            <person name="Sharon I."/>
            <person name="Castelle C.J."/>
            <person name="Singh A."/>
            <person name="Wilkins M.J."/>
            <person name="Williams K.H."/>
            <person name="Banfield J.F."/>
        </authorList>
    </citation>
    <scope>NUCLEOTIDE SEQUENCE [LARGE SCALE GENOMIC DNA]</scope>
</reference>
<name>A0A0G1RN75_9BACT</name>
<comment type="caution">
    <text evidence="1">The sequence shown here is derived from an EMBL/GenBank/DDBJ whole genome shotgun (WGS) entry which is preliminary data.</text>
</comment>
<dbReference type="EMBL" id="LCLS01000003">
    <property type="protein sequence ID" value="KKU22380.1"/>
    <property type="molecule type" value="Genomic_DNA"/>
</dbReference>
<accession>A0A0G1RN75</accession>
<dbReference type="AlphaFoldDB" id="A0A0G1RN75"/>